<dbReference type="GO" id="GO:0071541">
    <property type="term" value="C:eukaryotic translation initiation factor 3 complex, eIF3m"/>
    <property type="evidence" value="ECO:0007669"/>
    <property type="project" value="UniProtKB-UniRule"/>
</dbReference>
<evidence type="ECO:0000256" key="5">
    <source>
        <dbReference type="HAMAP-Rule" id="MF_03012"/>
    </source>
</evidence>
<protein>
    <recommendedName>
        <fullName evidence="5">Eukaryotic translation initiation factor 3 subunit M</fullName>
        <shortName evidence="5">eIF3m</shortName>
    </recommendedName>
</protein>
<evidence type="ECO:0000259" key="7">
    <source>
        <dbReference type="PROSITE" id="PS50250"/>
    </source>
</evidence>
<keyword evidence="9" id="KW-1185">Reference proteome</keyword>
<dbReference type="AlphaFoldDB" id="A0AAF0EW12"/>
<dbReference type="GeneID" id="85224760"/>
<keyword evidence="2 5" id="KW-0963">Cytoplasm</keyword>
<dbReference type="InterPro" id="IPR040750">
    <property type="entry name" value="eIF3m_C_helix"/>
</dbReference>
<comment type="similarity">
    <text evidence="5">Belongs to the eIF-3 subunit M family.</text>
</comment>
<comment type="subcellular location">
    <subcellularLocation>
        <location evidence="5">Cytoplasm</location>
    </subcellularLocation>
</comment>
<evidence type="ECO:0000256" key="6">
    <source>
        <dbReference type="SAM" id="MobiDB-lite"/>
    </source>
</evidence>
<keyword evidence="3 5" id="KW-0396">Initiation factor</keyword>
<dbReference type="SMART" id="SM00088">
    <property type="entry name" value="PINT"/>
    <property type="match status" value="1"/>
</dbReference>
<keyword evidence="4 5" id="KW-0648">Protein biosynthesis</keyword>
<dbReference type="InterPro" id="IPR000717">
    <property type="entry name" value="PCI_dom"/>
</dbReference>
<evidence type="ECO:0000256" key="1">
    <source>
        <dbReference type="ARBA" id="ARBA00008482"/>
    </source>
</evidence>
<sequence length="440" mass="47983">MSSDLVSVLNDGTLRDYTEECTLLLSRLYPEAQRAEWVDALAKEATAADEAQSPEEGAEKARELVKKLVHATPGVTDGTDREVEGLFNLLVTLVVRNFAEDSAERASLLTHLVQSVSDTSSAAAAERSVIKYRILANIFNVLPPTSSLRLDVFSALLSLASVNGDVDFLNAALKSLPEWLAQWDVAADKKNACLASVSAALQAPDAGPEWVAKAYQFALLHLRYISNEASLSADVRRDVAEKSIADVLRLPKLFEMEELLHVKAVQDLQGAPVFELLKIFVAGSRAELEQWASKNKEVLTRLDLDLDALSRKMRLLDLATLCARSVSAEVSYADIAQVLGVSDDEVEAWVIDVIRAGLVSGKLSQVKQSFRVYRSTHRTFEKPQWESLEERLTQWQKSIQTLIATIGTAGAQNRAPSAVAEAGALPSQDEAHAQETAASS</sequence>
<comment type="function">
    <text evidence="5">Component of the eukaryotic translation initiation factor 3 (eIF-3) complex, which is involved in protein synthesis of a specialized repertoire of mRNAs and, together with other initiation factors, stimulates binding of mRNA and methionyl-tRNAi to the 40S ribosome. The eIF-3 complex specifically targets and initiates translation of a subset of mRNAs involved in cell proliferation.</text>
</comment>
<dbReference type="PROSITE" id="PS50250">
    <property type="entry name" value="PCI"/>
    <property type="match status" value="1"/>
</dbReference>
<name>A0AAF0EW12_9BASI</name>
<accession>A0AAF0EW12</accession>
<dbReference type="GO" id="GO:0016282">
    <property type="term" value="C:eukaryotic 43S preinitiation complex"/>
    <property type="evidence" value="ECO:0007669"/>
    <property type="project" value="UniProtKB-UniRule"/>
</dbReference>
<dbReference type="GO" id="GO:0001732">
    <property type="term" value="P:formation of cytoplasmic translation initiation complex"/>
    <property type="evidence" value="ECO:0007669"/>
    <property type="project" value="UniProtKB-UniRule"/>
</dbReference>
<evidence type="ECO:0000256" key="3">
    <source>
        <dbReference type="ARBA" id="ARBA00022540"/>
    </source>
</evidence>
<comment type="subunit">
    <text evidence="5">Component of the eukaryotic translation initiation factor 3 (eIF-3) complex.</text>
</comment>
<dbReference type="InterPro" id="IPR045237">
    <property type="entry name" value="COPS7/eIF3m"/>
</dbReference>
<evidence type="ECO:0000313" key="9">
    <source>
        <dbReference type="Proteomes" id="UP001217754"/>
    </source>
</evidence>
<dbReference type="HAMAP" id="MF_03012">
    <property type="entry name" value="eIF3m"/>
    <property type="match status" value="1"/>
</dbReference>
<dbReference type="RefSeq" id="XP_060121060.1">
    <property type="nucleotide sequence ID" value="XM_060265077.1"/>
</dbReference>
<feature type="region of interest" description="Disordered" evidence="6">
    <location>
        <begin position="415"/>
        <end position="440"/>
    </location>
</feature>
<dbReference type="Proteomes" id="UP001217754">
    <property type="component" value="Chromosome 1"/>
</dbReference>
<proteinExistence type="inferred from homology"/>
<organism evidence="8 9">
    <name type="scientific">Malassezia japonica</name>
    <dbReference type="NCBI Taxonomy" id="223818"/>
    <lineage>
        <taxon>Eukaryota</taxon>
        <taxon>Fungi</taxon>
        <taxon>Dikarya</taxon>
        <taxon>Basidiomycota</taxon>
        <taxon>Ustilaginomycotina</taxon>
        <taxon>Malasseziomycetes</taxon>
        <taxon>Malasseziales</taxon>
        <taxon>Malasseziaceae</taxon>
        <taxon>Malassezia</taxon>
    </lineage>
</organism>
<dbReference type="Pfam" id="PF18005">
    <property type="entry name" value="eIF3m_C_helix"/>
    <property type="match status" value="1"/>
</dbReference>
<gene>
    <name evidence="8" type="ORF">MJAP1_001111</name>
</gene>
<dbReference type="EMBL" id="CP119958">
    <property type="protein sequence ID" value="WFD38163.1"/>
    <property type="molecule type" value="Genomic_DNA"/>
</dbReference>
<dbReference type="Pfam" id="PF01399">
    <property type="entry name" value="PCI"/>
    <property type="match status" value="1"/>
</dbReference>
<dbReference type="PANTHER" id="PTHR15350:SF2">
    <property type="entry name" value="EUKARYOTIC TRANSLATION INITIATION FACTOR 3 SUBUNIT M"/>
    <property type="match status" value="1"/>
</dbReference>
<reference evidence="8" key="1">
    <citation type="submission" date="2023-03" db="EMBL/GenBank/DDBJ databases">
        <title>Mating type loci evolution in Malassezia.</title>
        <authorList>
            <person name="Coelho M.A."/>
        </authorList>
    </citation>
    <scope>NUCLEOTIDE SEQUENCE</scope>
    <source>
        <strain evidence="8">CBS 9431</strain>
    </source>
</reference>
<evidence type="ECO:0000256" key="4">
    <source>
        <dbReference type="ARBA" id="ARBA00022917"/>
    </source>
</evidence>
<comment type="similarity">
    <text evidence="1">Belongs to the CSN7/EIF3M family. CSN7 subfamily.</text>
</comment>
<feature type="domain" description="PCI" evidence="7">
    <location>
        <begin position="213"/>
        <end position="377"/>
    </location>
</feature>
<evidence type="ECO:0000313" key="8">
    <source>
        <dbReference type="EMBL" id="WFD38163.1"/>
    </source>
</evidence>
<dbReference type="InterPro" id="IPR027528">
    <property type="entry name" value="eIF3m"/>
</dbReference>
<dbReference type="PANTHER" id="PTHR15350">
    <property type="entry name" value="COP9 SIGNALOSOME COMPLEX SUBUNIT 7/DENDRITIC CELL PROTEIN GA17"/>
    <property type="match status" value="1"/>
</dbReference>
<dbReference type="GO" id="GO:0003743">
    <property type="term" value="F:translation initiation factor activity"/>
    <property type="evidence" value="ECO:0007669"/>
    <property type="project" value="UniProtKB-UniRule"/>
</dbReference>
<evidence type="ECO:0000256" key="2">
    <source>
        <dbReference type="ARBA" id="ARBA00022490"/>
    </source>
</evidence>
<dbReference type="GO" id="GO:0033290">
    <property type="term" value="C:eukaryotic 48S preinitiation complex"/>
    <property type="evidence" value="ECO:0007669"/>
    <property type="project" value="UniProtKB-UniRule"/>
</dbReference>